<dbReference type="AlphaFoldDB" id="A0AAD8NHL8"/>
<dbReference type="EMBL" id="JAUHHV010000011">
    <property type="protein sequence ID" value="KAK1408258.1"/>
    <property type="molecule type" value="Genomic_DNA"/>
</dbReference>
<accession>A0AAD8NHL8</accession>
<sequence>MPKIVQRNFQILGFRNLLEKNVFRKIVKANSVWLSFVNASLPIYQELLNFLLWVFFCEGRLRSLSTSLAILRSTWDNSRVLGMTREYSS</sequence>
<reference evidence="1" key="1">
    <citation type="journal article" date="2023" name="bioRxiv">
        <title>Improved chromosome-level genome assembly for marigold (Tagetes erecta).</title>
        <authorList>
            <person name="Jiang F."/>
            <person name="Yuan L."/>
            <person name="Wang S."/>
            <person name="Wang H."/>
            <person name="Xu D."/>
            <person name="Wang A."/>
            <person name="Fan W."/>
        </authorList>
    </citation>
    <scope>NUCLEOTIDE SEQUENCE</scope>
    <source>
        <strain evidence="1">WSJ</strain>
        <tissue evidence="1">Leaf</tissue>
    </source>
</reference>
<proteinExistence type="predicted"/>
<organism evidence="1 2">
    <name type="scientific">Tagetes erecta</name>
    <name type="common">African marigold</name>
    <dbReference type="NCBI Taxonomy" id="13708"/>
    <lineage>
        <taxon>Eukaryota</taxon>
        <taxon>Viridiplantae</taxon>
        <taxon>Streptophyta</taxon>
        <taxon>Embryophyta</taxon>
        <taxon>Tracheophyta</taxon>
        <taxon>Spermatophyta</taxon>
        <taxon>Magnoliopsida</taxon>
        <taxon>eudicotyledons</taxon>
        <taxon>Gunneridae</taxon>
        <taxon>Pentapetalae</taxon>
        <taxon>asterids</taxon>
        <taxon>campanulids</taxon>
        <taxon>Asterales</taxon>
        <taxon>Asteraceae</taxon>
        <taxon>Asteroideae</taxon>
        <taxon>Heliantheae alliance</taxon>
        <taxon>Tageteae</taxon>
        <taxon>Tagetes</taxon>
    </lineage>
</organism>
<keyword evidence="2" id="KW-1185">Reference proteome</keyword>
<comment type="caution">
    <text evidence="1">The sequence shown here is derived from an EMBL/GenBank/DDBJ whole genome shotgun (WGS) entry which is preliminary data.</text>
</comment>
<gene>
    <name evidence="1" type="ORF">QVD17_39894</name>
</gene>
<evidence type="ECO:0000313" key="1">
    <source>
        <dbReference type="EMBL" id="KAK1408258.1"/>
    </source>
</evidence>
<name>A0AAD8NHL8_TARER</name>
<evidence type="ECO:0000313" key="2">
    <source>
        <dbReference type="Proteomes" id="UP001229421"/>
    </source>
</evidence>
<protein>
    <submittedName>
        <fullName evidence="1">Uncharacterized protein</fullName>
    </submittedName>
</protein>
<dbReference type="Proteomes" id="UP001229421">
    <property type="component" value="Unassembled WGS sequence"/>
</dbReference>